<dbReference type="Gene3D" id="1.10.418.10">
    <property type="entry name" value="Calponin-like domain"/>
    <property type="match status" value="1"/>
</dbReference>
<gene>
    <name evidence="7" type="ORF">ANANG_G00051160</name>
</gene>
<feature type="region of interest" description="Disordered" evidence="5">
    <location>
        <begin position="255"/>
        <end position="372"/>
    </location>
</feature>
<dbReference type="InterPro" id="IPR036872">
    <property type="entry name" value="CH_dom_sf"/>
</dbReference>
<feature type="compositionally biased region" description="Low complexity" evidence="5">
    <location>
        <begin position="320"/>
        <end position="330"/>
    </location>
</feature>
<feature type="compositionally biased region" description="Pro residues" evidence="5">
    <location>
        <begin position="491"/>
        <end position="500"/>
    </location>
</feature>
<feature type="compositionally biased region" description="Polar residues" evidence="5">
    <location>
        <begin position="441"/>
        <end position="450"/>
    </location>
</feature>
<feature type="compositionally biased region" description="Basic residues" evidence="5">
    <location>
        <begin position="283"/>
        <end position="303"/>
    </location>
</feature>
<organism evidence="7 8">
    <name type="scientific">Anguilla anguilla</name>
    <name type="common">European freshwater eel</name>
    <name type="synonym">Muraena anguilla</name>
    <dbReference type="NCBI Taxonomy" id="7936"/>
    <lineage>
        <taxon>Eukaryota</taxon>
        <taxon>Metazoa</taxon>
        <taxon>Chordata</taxon>
        <taxon>Craniata</taxon>
        <taxon>Vertebrata</taxon>
        <taxon>Euteleostomi</taxon>
        <taxon>Actinopterygii</taxon>
        <taxon>Neopterygii</taxon>
        <taxon>Teleostei</taxon>
        <taxon>Anguilliformes</taxon>
        <taxon>Anguillidae</taxon>
        <taxon>Anguilla</taxon>
    </lineage>
</organism>
<keyword evidence="8" id="KW-1185">Reference proteome</keyword>
<evidence type="ECO:0000256" key="5">
    <source>
        <dbReference type="SAM" id="MobiDB-lite"/>
    </source>
</evidence>
<sequence length="507" mass="56234">MSKYLYAPSSRAEEELDESNPFYEPKAPGQAPPPQAALSPSPENSLESRTKRRAPRPRGPPPRTKDGPERAASGPAAVAAVVGKELASSSPKASPIPSPLMGKRPNATQSLLVWCREVTKSYRGVKITNFTTSWRNGLAFCALLHRFRPDLLDYKTLNPQDIKENNKKAYDGFASLGISRLLEPADMVLLAIPDKLTVMTYLYQVRAHFSGEELSVVQIEANSGRSTYKVGDFETDTNGSVAQDKFYAEVNDVHREAEPEAGGRSLPPPRWPTGRAGRERPGRTNRRRRRRRSRARRGRRRGPRSVWAGLAVPIRRSCGRRPSSGRCSRSTLRTSPTGCRGRDRGEGNRRAGSPNPPAAARGRGQERDSWREGAWSWGGPWIPLAQRGSVPPHKLGFSYNRDADLIKKKRASLRNSESDSAPDAAVRHNHVDVATPPKHVQQPSAVQRSNAPEEKKVQSRQEELKERARLLLEQARRGRLLKAGNKHAANAPPPPPPAPPRARHRRK</sequence>
<feature type="compositionally biased region" description="Basic and acidic residues" evidence="5">
    <location>
        <begin position="451"/>
        <end position="476"/>
    </location>
</feature>
<evidence type="ECO:0000313" key="8">
    <source>
        <dbReference type="Proteomes" id="UP001044222"/>
    </source>
</evidence>
<evidence type="ECO:0000256" key="1">
    <source>
        <dbReference type="ARBA" id="ARBA00004177"/>
    </source>
</evidence>
<feature type="compositionally biased region" description="Low complexity" evidence="5">
    <location>
        <begin position="71"/>
        <end position="95"/>
    </location>
</feature>
<dbReference type="PANTHER" id="PTHR23167:SF43">
    <property type="entry name" value="EH DOMAIN-BINDING PROTEIN 1"/>
    <property type="match status" value="1"/>
</dbReference>
<feature type="domain" description="Calponin-homology (CH)" evidence="6">
    <location>
        <begin position="105"/>
        <end position="210"/>
    </location>
</feature>
<comment type="subcellular location">
    <subcellularLocation>
        <location evidence="1">Endosome</location>
    </subcellularLocation>
</comment>
<keyword evidence="4" id="KW-0175">Coiled coil</keyword>
<dbReference type="Proteomes" id="UP001044222">
    <property type="component" value="Unassembled WGS sequence"/>
</dbReference>
<dbReference type="InterPro" id="IPR050540">
    <property type="entry name" value="F-actin_Monoox_Mical"/>
</dbReference>
<reference evidence="7" key="1">
    <citation type="submission" date="2021-01" db="EMBL/GenBank/DDBJ databases">
        <title>A chromosome-scale assembly of European eel, Anguilla anguilla.</title>
        <authorList>
            <person name="Henkel C."/>
            <person name="Jong-Raadsen S.A."/>
            <person name="Dufour S."/>
            <person name="Weltzien F.-A."/>
            <person name="Palstra A.P."/>
            <person name="Pelster B."/>
            <person name="Spaink H.P."/>
            <person name="Van Den Thillart G.E."/>
            <person name="Jansen H."/>
            <person name="Zahm M."/>
            <person name="Klopp C."/>
            <person name="Cedric C."/>
            <person name="Louis A."/>
            <person name="Berthelot C."/>
            <person name="Parey E."/>
            <person name="Roest Crollius H."/>
            <person name="Montfort J."/>
            <person name="Robinson-Rechavi M."/>
            <person name="Bucao C."/>
            <person name="Bouchez O."/>
            <person name="Gislard M."/>
            <person name="Lluch J."/>
            <person name="Milhes M."/>
            <person name="Lampietro C."/>
            <person name="Lopez Roques C."/>
            <person name="Donnadieu C."/>
            <person name="Braasch I."/>
            <person name="Desvignes T."/>
            <person name="Postlethwait J."/>
            <person name="Bobe J."/>
            <person name="Guiguen Y."/>
            <person name="Dirks R."/>
        </authorList>
    </citation>
    <scope>NUCLEOTIDE SEQUENCE</scope>
    <source>
        <strain evidence="7">Tag_6206</strain>
        <tissue evidence="7">Liver</tissue>
    </source>
</reference>
<dbReference type="SUPFAM" id="SSF47576">
    <property type="entry name" value="Calponin-homology domain, CH-domain"/>
    <property type="match status" value="1"/>
</dbReference>
<dbReference type="Pfam" id="PF00307">
    <property type="entry name" value="CH"/>
    <property type="match status" value="1"/>
</dbReference>
<dbReference type="PANTHER" id="PTHR23167">
    <property type="entry name" value="CALPONIN HOMOLOGY DOMAIN-CONTAINING PROTEIN DDB_G0272472-RELATED"/>
    <property type="match status" value="1"/>
</dbReference>
<evidence type="ECO:0000256" key="3">
    <source>
        <dbReference type="ARBA" id="ARBA00022753"/>
    </source>
</evidence>
<keyword evidence="3" id="KW-0967">Endosome</keyword>
<feature type="region of interest" description="Disordered" evidence="5">
    <location>
        <begin position="1"/>
        <end position="102"/>
    </location>
</feature>
<evidence type="ECO:0000313" key="7">
    <source>
        <dbReference type="EMBL" id="KAG5855634.1"/>
    </source>
</evidence>
<dbReference type="GO" id="GO:0005768">
    <property type="term" value="C:endosome"/>
    <property type="evidence" value="ECO:0007669"/>
    <property type="project" value="UniProtKB-SubCell"/>
</dbReference>
<evidence type="ECO:0000256" key="4">
    <source>
        <dbReference type="ARBA" id="ARBA00023054"/>
    </source>
</evidence>
<evidence type="ECO:0000259" key="6">
    <source>
        <dbReference type="PROSITE" id="PS50021"/>
    </source>
</evidence>
<dbReference type="InterPro" id="IPR001715">
    <property type="entry name" value="CH_dom"/>
</dbReference>
<keyword evidence="2" id="KW-0597">Phosphoprotein</keyword>
<name>A0A9D3MUS5_ANGAN</name>
<dbReference type="CDD" id="cd21254">
    <property type="entry name" value="CH_EHBP1"/>
    <property type="match status" value="1"/>
</dbReference>
<dbReference type="AlphaFoldDB" id="A0A9D3MUS5"/>
<dbReference type="FunFam" id="1.10.418.10:FF:000023">
    <property type="entry name" value="EH domain-binding protein 1 isoform X1"/>
    <property type="match status" value="1"/>
</dbReference>
<dbReference type="EMBL" id="JAFIRN010000002">
    <property type="protein sequence ID" value="KAG5855634.1"/>
    <property type="molecule type" value="Genomic_DNA"/>
</dbReference>
<dbReference type="SMART" id="SM00033">
    <property type="entry name" value="CH"/>
    <property type="match status" value="1"/>
</dbReference>
<evidence type="ECO:0000256" key="2">
    <source>
        <dbReference type="ARBA" id="ARBA00022553"/>
    </source>
</evidence>
<comment type="caution">
    <text evidence="7">The sequence shown here is derived from an EMBL/GenBank/DDBJ whole genome shotgun (WGS) entry which is preliminary data.</text>
</comment>
<proteinExistence type="predicted"/>
<accession>A0A9D3MUS5</accession>
<feature type="region of interest" description="Disordered" evidence="5">
    <location>
        <begin position="433"/>
        <end position="507"/>
    </location>
</feature>
<dbReference type="PROSITE" id="PS50021">
    <property type="entry name" value="CH"/>
    <property type="match status" value="1"/>
</dbReference>
<protein>
    <recommendedName>
        <fullName evidence="6">Calponin-homology (CH) domain-containing protein</fullName>
    </recommendedName>
</protein>
<feature type="compositionally biased region" description="Basic and acidic residues" evidence="5">
    <location>
        <begin position="340"/>
        <end position="349"/>
    </location>
</feature>